<sequence length="334" mass="35827">MRIESSVTSLSWIPSEAVQGMTRLPFDMGVAHYDPPPPDVLEDLDALREGDRFRFANELRAWIEVQDGKVVSWGHAGGGRIGSTTVRIGPTAMVFPAVAFPDLTPEPDVSPTAVRFVQTAGGRTGVPAPRTVRRPPFVQVAAPLAWSTLALIIRADGTSDWELAGASPFPRHWIYDHTGALAAKTGMIDFKGWYRTAFGHYSPWGDEDSPALVTVAETALERELSARIMQPGVKPRVRTVAPGRTLVEQGEAGDSLFLLLDGVLDVEVDGEKLAEVGPGAILGERALLEGGTRTATLRAVTPAKVAVASADQIDVTALAELSRGHRREDVRGPS</sequence>
<name>A0A6J4JBB6_9ACTN</name>
<gene>
    <name evidence="2" type="ORF">AVDCRST_MAG10-3395</name>
</gene>
<protein>
    <recommendedName>
        <fullName evidence="1">Cyclic nucleotide-binding domain-containing protein</fullName>
    </recommendedName>
</protein>
<dbReference type="AlphaFoldDB" id="A0A6J4JBB6"/>
<proteinExistence type="predicted"/>
<dbReference type="EMBL" id="CADCTB010000207">
    <property type="protein sequence ID" value="CAA9272940.1"/>
    <property type="molecule type" value="Genomic_DNA"/>
</dbReference>
<evidence type="ECO:0000259" key="1">
    <source>
        <dbReference type="PROSITE" id="PS50042"/>
    </source>
</evidence>
<evidence type="ECO:0000313" key="2">
    <source>
        <dbReference type="EMBL" id="CAA9272940.1"/>
    </source>
</evidence>
<reference evidence="2" key="1">
    <citation type="submission" date="2020-02" db="EMBL/GenBank/DDBJ databases">
        <authorList>
            <person name="Meier V. D."/>
        </authorList>
    </citation>
    <scope>NUCLEOTIDE SEQUENCE</scope>
    <source>
        <strain evidence="2">AVDCRST_MAG10</strain>
    </source>
</reference>
<dbReference type="InterPro" id="IPR018488">
    <property type="entry name" value="cNMP-bd_CS"/>
</dbReference>
<dbReference type="PROSITE" id="PS50042">
    <property type="entry name" value="CNMP_BINDING_3"/>
    <property type="match status" value="1"/>
</dbReference>
<dbReference type="Pfam" id="PF00027">
    <property type="entry name" value="cNMP_binding"/>
    <property type="match status" value="1"/>
</dbReference>
<dbReference type="Gene3D" id="2.60.120.10">
    <property type="entry name" value="Jelly Rolls"/>
    <property type="match status" value="1"/>
</dbReference>
<dbReference type="SMART" id="SM00100">
    <property type="entry name" value="cNMP"/>
    <property type="match status" value="1"/>
</dbReference>
<dbReference type="InterPro" id="IPR014710">
    <property type="entry name" value="RmlC-like_jellyroll"/>
</dbReference>
<dbReference type="PROSITE" id="PS00888">
    <property type="entry name" value="CNMP_BINDING_1"/>
    <property type="match status" value="1"/>
</dbReference>
<dbReference type="InterPro" id="IPR018490">
    <property type="entry name" value="cNMP-bd_dom_sf"/>
</dbReference>
<dbReference type="InterPro" id="IPR000595">
    <property type="entry name" value="cNMP-bd_dom"/>
</dbReference>
<dbReference type="CDD" id="cd00038">
    <property type="entry name" value="CAP_ED"/>
    <property type="match status" value="1"/>
</dbReference>
<dbReference type="PROSITE" id="PS00889">
    <property type="entry name" value="CNMP_BINDING_2"/>
    <property type="match status" value="1"/>
</dbReference>
<dbReference type="SUPFAM" id="SSF51206">
    <property type="entry name" value="cAMP-binding domain-like"/>
    <property type="match status" value="1"/>
</dbReference>
<organism evidence="2">
    <name type="scientific">uncultured Acidimicrobiales bacterium</name>
    <dbReference type="NCBI Taxonomy" id="310071"/>
    <lineage>
        <taxon>Bacteria</taxon>
        <taxon>Bacillati</taxon>
        <taxon>Actinomycetota</taxon>
        <taxon>Acidimicrobiia</taxon>
        <taxon>Acidimicrobiales</taxon>
        <taxon>environmental samples</taxon>
    </lineage>
</organism>
<accession>A0A6J4JBB6</accession>
<feature type="domain" description="Cyclic nucleotide-binding" evidence="1">
    <location>
        <begin position="238"/>
        <end position="305"/>
    </location>
</feature>